<protein>
    <submittedName>
        <fullName evidence="1">Uncharacterized protein</fullName>
    </submittedName>
</protein>
<keyword evidence="2" id="KW-1185">Reference proteome</keyword>
<evidence type="ECO:0000313" key="2">
    <source>
        <dbReference type="Proteomes" id="UP000238479"/>
    </source>
</evidence>
<name>A0A2P6S779_ROSCH</name>
<dbReference type="AlphaFoldDB" id="A0A2P6S779"/>
<evidence type="ECO:0000313" key="1">
    <source>
        <dbReference type="EMBL" id="PRQ54519.1"/>
    </source>
</evidence>
<reference evidence="1 2" key="1">
    <citation type="journal article" date="2018" name="Nat. Genet.">
        <title>The Rosa genome provides new insights in the design of modern roses.</title>
        <authorList>
            <person name="Bendahmane M."/>
        </authorList>
    </citation>
    <scope>NUCLEOTIDE SEQUENCE [LARGE SCALE GENOMIC DNA]</scope>
    <source>
        <strain evidence="2">cv. Old Blush</strain>
    </source>
</reference>
<dbReference type="EMBL" id="PDCK01000039">
    <property type="protein sequence ID" value="PRQ54519.1"/>
    <property type="molecule type" value="Genomic_DNA"/>
</dbReference>
<accession>A0A2P6S779</accession>
<dbReference type="Gramene" id="PRQ54519">
    <property type="protein sequence ID" value="PRQ54519"/>
    <property type="gene ID" value="RchiOBHm_Chr1g0314581"/>
</dbReference>
<organism evidence="1 2">
    <name type="scientific">Rosa chinensis</name>
    <name type="common">China rose</name>
    <dbReference type="NCBI Taxonomy" id="74649"/>
    <lineage>
        <taxon>Eukaryota</taxon>
        <taxon>Viridiplantae</taxon>
        <taxon>Streptophyta</taxon>
        <taxon>Embryophyta</taxon>
        <taxon>Tracheophyta</taxon>
        <taxon>Spermatophyta</taxon>
        <taxon>Magnoliopsida</taxon>
        <taxon>eudicotyledons</taxon>
        <taxon>Gunneridae</taxon>
        <taxon>Pentapetalae</taxon>
        <taxon>rosids</taxon>
        <taxon>fabids</taxon>
        <taxon>Rosales</taxon>
        <taxon>Rosaceae</taxon>
        <taxon>Rosoideae</taxon>
        <taxon>Rosoideae incertae sedis</taxon>
        <taxon>Rosa</taxon>
    </lineage>
</organism>
<dbReference type="Proteomes" id="UP000238479">
    <property type="component" value="Chromosome 1"/>
</dbReference>
<gene>
    <name evidence="1" type="ORF">RchiOBHm_Chr1g0314581</name>
</gene>
<comment type="caution">
    <text evidence="1">The sequence shown here is derived from an EMBL/GenBank/DDBJ whole genome shotgun (WGS) entry which is preliminary data.</text>
</comment>
<proteinExistence type="predicted"/>
<sequence>MRTPAPIQSQILFDFEIPKSFDQPRYRSISCLVHVVARRLIRCSSGVFKHK</sequence>